<dbReference type="InterPro" id="IPR003477">
    <property type="entry name" value="PemK-like"/>
</dbReference>
<evidence type="ECO:0000313" key="3">
    <source>
        <dbReference type="EMBL" id="GAA2027289.1"/>
    </source>
</evidence>
<dbReference type="EMBL" id="BAAAPW010000001">
    <property type="protein sequence ID" value="GAA2027289.1"/>
    <property type="molecule type" value="Genomic_DNA"/>
</dbReference>
<dbReference type="Gene3D" id="2.30.30.110">
    <property type="match status" value="1"/>
</dbReference>
<dbReference type="SUPFAM" id="SSF50118">
    <property type="entry name" value="Cell growth inhibitor/plasmid maintenance toxic component"/>
    <property type="match status" value="1"/>
</dbReference>
<gene>
    <name evidence="3" type="ORF">GCM10009819_08360</name>
</gene>
<keyword evidence="2" id="KW-1277">Toxin-antitoxin system</keyword>
<name>A0ABP5FIA2_9MICO</name>
<proteinExistence type="inferred from homology"/>
<dbReference type="Proteomes" id="UP001501196">
    <property type="component" value="Unassembled WGS sequence"/>
</dbReference>
<comment type="caution">
    <text evidence="3">The sequence shown here is derived from an EMBL/GenBank/DDBJ whole genome shotgun (WGS) entry which is preliminary data.</text>
</comment>
<sequence length="114" mass="12497">MTEAELAPGVIAWASLEPVRGREQGGHRSVLIIASAGYLDAVTTLAIVLPITTTYRGWPNHVRVDGHSGLDRPSWIMTEQPRTLSRDRLTKVSGQVSTDCLAAVRMWLGDFLDL</sequence>
<dbReference type="InterPro" id="IPR011067">
    <property type="entry name" value="Plasmid_toxin/cell-grow_inhib"/>
</dbReference>
<dbReference type="PANTHER" id="PTHR33988">
    <property type="entry name" value="ENDORIBONUCLEASE MAZF-RELATED"/>
    <property type="match status" value="1"/>
</dbReference>
<comment type="similarity">
    <text evidence="1">Belongs to the PemK/MazF family.</text>
</comment>
<protein>
    <recommendedName>
        <fullName evidence="5">Type II toxin-antitoxin system PemK/MazF family toxin</fullName>
    </recommendedName>
</protein>
<organism evidence="3 4">
    <name type="scientific">Agromyces tropicus</name>
    <dbReference type="NCBI Taxonomy" id="555371"/>
    <lineage>
        <taxon>Bacteria</taxon>
        <taxon>Bacillati</taxon>
        <taxon>Actinomycetota</taxon>
        <taxon>Actinomycetes</taxon>
        <taxon>Micrococcales</taxon>
        <taxon>Microbacteriaceae</taxon>
        <taxon>Agromyces</taxon>
    </lineage>
</organism>
<evidence type="ECO:0008006" key="5">
    <source>
        <dbReference type="Google" id="ProtNLM"/>
    </source>
</evidence>
<dbReference type="Pfam" id="PF02452">
    <property type="entry name" value="PemK_toxin"/>
    <property type="match status" value="1"/>
</dbReference>
<evidence type="ECO:0000256" key="2">
    <source>
        <dbReference type="ARBA" id="ARBA00022649"/>
    </source>
</evidence>
<evidence type="ECO:0000313" key="4">
    <source>
        <dbReference type="Proteomes" id="UP001501196"/>
    </source>
</evidence>
<evidence type="ECO:0000256" key="1">
    <source>
        <dbReference type="ARBA" id="ARBA00007521"/>
    </source>
</evidence>
<dbReference type="RefSeq" id="WP_344369679.1">
    <property type="nucleotide sequence ID" value="NZ_BAAAPW010000001.1"/>
</dbReference>
<keyword evidence="4" id="KW-1185">Reference proteome</keyword>
<accession>A0ABP5FIA2</accession>
<reference evidence="4" key="1">
    <citation type="journal article" date="2019" name="Int. J. Syst. Evol. Microbiol.">
        <title>The Global Catalogue of Microorganisms (GCM) 10K type strain sequencing project: providing services to taxonomists for standard genome sequencing and annotation.</title>
        <authorList>
            <consortium name="The Broad Institute Genomics Platform"/>
            <consortium name="The Broad Institute Genome Sequencing Center for Infectious Disease"/>
            <person name="Wu L."/>
            <person name="Ma J."/>
        </authorList>
    </citation>
    <scope>NUCLEOTIDE SEQUENCE [LARGE SCALE GENOMIC DNA]</scope>
    <source>
        <strain evidence="4">JCM 15672</strain>
    </source>
</reference>